<dbReference type="PANTHER" id="PTHR28436:SF1">
    <property type="entry name" value="MITOCHONDRIAL IMPORT RECEPTOR SUBUNIT TOM5 HOMOLOG"/>
    <property type="match status" value="1"/>
</dbReference>
<keyword evidence="1" id="KW-0675">Receptor</keyword>
<evidence type="ECO:0000313" key="2">
    <source>
        <dbReference type="Proteomes" id="UP000700334"/>
    </source>
</evidence>
<sequence length="181" mass="20252">MFRIEGLAPKLGPEEMKQKMREDVISSIRNFLICAALLRVRFPGFTTQSYFTDARSWSQTPAPELRELGFPGIQRACYQGLNYFPVHCDSFPPGPTPDAKGLREALNLVFNCCMFSWGFSPASDPTTTLGDSVIIWVYLLIQVQWGSNGSRAKGSFVWTWSTGTSKPVLCLAHRAARDSYT</sequence>
<dbReference type="AlphaFoldDB" id="A0A8J6AB04"/>
<keyword evidence="2" id="KW-1185">Reference proteome</keyword>
<dbReference type="PANTHER" id="PTHR28436">
    <property type="entry name" value="MITOCHONDRIAL IMPORT RECEPTOR SUBUNIT TOM5 HOMOLOG"/>
    <property type="match status" value="1"/>
</dbReference>
<reference evidence="1" key="1">
    <citation type="journal article" date="2021" name="Evol. Appl.">
        <title>The genome of the Pyrenean desman and the effects of bottlenecks and inbreeding on the genomic landscape of an endangered species.</title>
        <authorList>
            <person name="Escoda L."/>
            <person name="Castresana J."/>
        </authorList>
    </citation>
    <scope>NUCLEOTIDE SEQUENCE</scope>
    <source>
        <strain evidence="1">IBE-C5619</strain>
    </source>
</reference>
<protein>
    <submittedName>
        <fullName evidence="1">Mitochondrial import receptor subunit TOM5</fullName>
    </submittedName>
</protein>
<comment type="caution">
    <text evidence="1">The sequence shown here is derived from an EMBL/GenBank/DDBJ whole genome shotgun (WGS) entry which is preliminary data.</text>
</comment>
<dbReference type="Proteomes" id="UP000700334">
    <property type="component" value="Unassembled WGS sequence"/>
</dbReference>
<evidence type="ECO:0000313" key="1">
    <source>
        <dbReference type="EMBL" id="KAG8508054.1"/>
    </source>
</evidence>
<dbReference type="GO" id="GO:0005742">
    <property type="term" value="C:mitochondrial outer membrane translocase complex"/>
    <property type="evidence" value="ECO:0007669"/>
    <property type="project" value="InterPro"/>
</dbReference>
<dbReference type="InterPro" id="IPR029179">
    <property type="entry name" value="TOMM5_metazoa"/>
</dbReference>
<accession>A0A8J6AB04</accession>
<dbReference type="OrthoDB" id="9652131at2759"/>
<proteinExistence type="predicted"/>
<organism evidence="1 2">
    <name type="scientific">Galemys pyrenaicus</name>
    <name type="common">Iberian desman</name>
    <name type="synonym">Pyrenean desman</name>
    <dbReference type="NCBI Taxonomy" id="202257"/>
    <lineage>
        <taxon>Eukaryota</taxon>
        <taxon>Metazoa</taxon>
        <taxon>Chordata</taxon>
        <taxon>Craniata</taxon>
        <taxon>Vertebrata</taxon>
        <taxon>Euteleostomi</taxon>
        <taxon>Mammalia</taxon>
        <taxon>Eutheria</taxon>
        <taxon>Laurasiatheria</taxon>
        <taxon>Eulipotyphla</taxon>
        <taxon>Talpidae</taxon>
        <taxon>Galemys</taxon>
    </lineage>
</organism>
<name>A0A8J6AB04_GALPY</name>
<dbReference type="EMBL" id="JAGFMF010012069">
    <property type="protein sequence ID" value="KAG8508054.1"/>
    <property type="molecule type" value="Genomic_DNA"/>
</dbReference>
<gene>
    <name evidence="1" type="ORF">J0S82_001556</name>
</gene>